<feature type="domain" description="AntA/AntB antirepressor" evidence="1">
    <location>
        <begin position="32"/>
        <end position="88"/>
    </location>
</feature>
<dbReference type="Proteomes" id="UP000185895">
    <property type="component" value="Unassembled WGS sequence"/>
</dbReference>
<evidence type="ECO:0000259" key="1">
    <source>
        <dbReference type="Pfam" id="PF08346"/>
    </source>
</evidence>
<dbReference type="Pfam" id="PF08346">
    <property type="entry name" value="AntA"/>
    <property type="match status" value="1"/>
</dbReference>
<organism evidence="2 3">
    <name type="scientific">Acinetobacter qingfengensis</name>
    <dbReference type="NCBI Taxonomy" id="1262585"/>
    <lineage>
        <taxon>Bacteria</taxon>
        <taxon>Pseudomonadati</taxon>
        <taxon>Pseudomonadota</taxon>
        <taxon>Gammaproteobacteria</taxon>
        <taxon>Moraxellales</taxon>
        <taxon>Moraxellaceae</taxon>
        <taxon>Acinetobacter</taxon>
    </lineage>
</organism>
<dbReference type="STRING" id="1262585.BJI46_05480"/>
<proteinExistence type="predicted"/>
<dbReference type="RefSeq" id="WP_070070799.1">
    <property type="nucleotide sequence ID" value="NZ_MKKK01000067.1"/>
</dbReference>
<dbReference type="InterPro" id="IPR013557">
    <property type="entry name" value="AntA/B_antirep"/>
</dbReference>
<comment type="caution">
    <text evidence="2">The sequence shown here is derived from an EMBL/GenBank/DDBJ whole genome shotgun (WGS) entry which is preliminary data.</text>
</comment>
<name>A0A1E7QYU0_9GAMM</name>
<sequence length="93" mass="10906">MENSKAYTENMQDEQLIEVFNAEIGGVKQQAVDARSLHSFLGSRQDFSTWARNRISKYKFVENEDFISFHKKMEREIGATKRIEYFLTGLPRP</sequence>
<accession>A0A1E7QYU0</accession>
<evidence type="ECO:0000313" key="3">
    <source>
        <dbReference type="Proteomes" id="UP000185895"/>
    </source>
</evidence>
<protein>
    <recommendedName>
        <fullName evidence="1">AntA/AntB antirepressor domain-containing protein</fullName>
    </recommendedName>
</protein>
<gene>
    <name evidence="2" type="ORF">BJI46_05480</name>
</gene>
<keyword evidence="3" id="KW-1185">Reference proteome</keyword>
<dbReference type="EMBL" id="MKKK01000067">
    <property type="protein sequence ID" value="OEY92203.1"/>
    <property type="molecule type" value="Genomic_DNA"/>
</dbReference>
<dbReference type="AlphaFoldDB" id="A0A1E7QYU0"/>
<reference evidence="2 3" key="1">
    <citation type="submission" date="2016-09" db="EMBL/GenBank/DDBJ databases">
        <authorList>
            <person name="Capua I."/>
            <person name="De Benedictis P."/>
            <person name="Joannis T."/>
            <person name="Lombin L.H."/>
            <person name="Cattoli G."/>
        </authorList>
    </citation>
    <scope>NUCLEOTIDE SEQUENCE [LARGE SCALE GENOMIC DNA]</scope>
    <source>
        <strain evidence="2 3">ANC 4671</strain>
    </source>
</reference>
<evidence type="ECO:0000313" key="2">
    <source>
        <dbReference type="EMBL" id="OEY92203.1"/>
    </source>
</evidence>